<accession>A0A936ZL82</accession>
<dbReference type="PROSITE" id="PS00079">
    <property type="entry name" value="MULTICOPPER_OXIDASE1"/>
    <property type="match status" value="1"/>
</dbReference>
<dbReference type="Proteomes" id="UP000605848">
    <property type="component" value="Unassembled WGS sequence"/>
</dbReference>
<dbReference type="InterPro" id="IPR033138">
    <property type="entry name" value="Cu_oxidase_CS"/>
</dbReference>
<dbReference type="CDD" id="cd04211">
    <property type="entry name" value="Cupredoxin_like_2"/>
    <property type="match status" value="1"/>
</dbReference>
<dbReference type="AlphaFoldDB" id="A0A936ZL82"/>
<dbReference type="GO" id="GO:0005507">
    <property type="term" value="F:copper ion binding"/>
    <property type="evidence" value="ECO:0007669"/>
    <property type="project" value="InterPro"/>
</dbReference>
<comment type="caution">
    <text evidence="5">The sequence shown here is derived from an EMBL/GenBank/DDBJ whole genome shotgun (WGS) entry which is preliminary data.</text>
</comment>
<dbReference type="PANTHER" id="PTHR38439:SF3">
    <property type="entry name" value="COPPER-RESISTANT CUPROPROTEIN COPI"/>
    <property type="match status" value="1"/>
</dbReference>
<sequence>MRAFPMILAAMAVALAPTSMAWADPGHAGHDHAVETAYGRLGDPAKGGRVVQVVMKEIDSGMAFAPERIEVAKGEQVQFVLRNGGELDHELVIGTVEANWVHAEAMAAHPEMAHEDPNAKRLGPKTSGVLRWQFTQAGTFEYACLIPGHREAGMVGTVVVK</sequence>
<dbReference type="Pfam" id="PF00127">
    <property type="entry name" value="Copper-bind"/>
    <property type="match status" value="1"/>
</dbReference>
<proteinExistence type="predicted"/>
<evidence type="ECO:0000256" key="2">
    <source>
        <dbReference type="ARBA" id="ARBA00023008"/>
    </source>
</evidence>
<feature type="domain" description="Blue (type 1) copper" evidence="4">
    <location>
        <begin position="54"/>
        <end position="161"/>
    </location>
</feature>
<dbReference type="EMBL" id="JAEQMY010000048">
    <property type="protein sequence ID" value="MBL0406689.1"/>
    <property type="molecule type" value="Genomic_DNA"/>
</dbReference>
<keyword evidence="1" id="KW-0479">Metal-binding</keyword>
<name>A0A936ZL82_9HYPH</name>
<evidence type="ECO:0000259" key="4">
    <source>
        <dbReference type="Pfam" id="PF00127"/>
    </source>
</evidence>
<feature type="signal peptide" evidence="3">
    <location>
        <begin position="1"/>
        <end position="23"/>
    </location>
</feature>
<dbReference type="SUPFAM" id="SSF49503">
    <property type="entry name" value="Cupredoxins"/>
    <property type="match status" value="1"/>
</dbReference>
<keyword evidence="2" id="KW-0186">Copper</keyword>
<keyword evidence="6" id="KW-1185">Reference proteome</keyword>
<gene>
    <name evidence="5" type="ORF">JKG68_22320</name>
</gene>
<dbReference type="RefSeq" id="WP_202063555.1">
    <property type="nucleotide sequence ID" value="NZ_JAEQMY010000048.1"/>
</dbReference>
<evidence type="ECO:0000313" key="5">
    <source>
        <dbReference type="EMBL" id="MBL0406689.1"/>
    </source>
</evidence>
<dbReference type="InterPro" id="IPR008972">
    <property type="entry name" value="Cupredoxin"/>
</dbReference>
<protein>
    <submittedName>
        <fullName evidence="5">Cupredoxin family protein</fullName>
    </submittedName>
</protein>
<feature type="chain" id="PRO_5037280321" evidence="3">
    <location>
        <begin position="24"/>
        <end position="161"/>
    </location>
</feature>
<dbReference type="InterPro" id="IPR000923">
    <property type="entry name" value="BlueCu_1"/>
</dbReference>
<evidence type="ECO:0000256" key="1">
    <source>
        <dbReference type="ARBA" id="ARBA00022723"/>
    </source>
</evidence>
<dbReference type="PANTHER" id="PTHR38439">
    <property type="entry name" value="AURACYANIN-B"/>
    <property type="match status" value="1"/>
</dbReference>
<dbReference type="GO" id="GO:0009055">
    <property type="term" value="F:electron transfer activity"/>
    <property type="evidence" value="ECO:0007669"/>
    <property type="project" value="InterPro"/>
</dbReference>
<organism evidence="5 6">
    <name type="scientific">Microvirga aerilata</name>
    <dbReference type="NCBI Taxonomy" id="670292"/>
    <lineage>
        <taxon>Bacteria</taxon>
        <taxon>Pseudomonadati</taxon>
        <taxon>Pseudomonadota</taxon>
        <taxon>Alphaproteobacteria</taxon>
        <taxon>Hyphomicrobiales</taxon>
        <taxon>Methylobacteriaceae</taxon>
        <taxon>Microvirga</taxon>
    </lineage>
</organism>
<dbReference type="Gene3D" id="2.60.40.420">
    <property type="entry name" value="Cupredoxins - blue copper proteins"/>
    <property type="match status" value="1"/>
</dbReference>
<evidence type="ECO:0000313" key="6">
    <source>
        <dbReference type="Proteomes" id="UP000605848"/>
    </source>
</evidence>
<dbReference type="InterPro" id="IPR050845">
    <property type="entry name" value="Cu-binding_ET"/>
</dbReference>
<keyword evidence="3" id="KW-0732">Signal</keyword>
<evidence type="ECO:0000256" key="3">
    <source>
        <dbReference type="SAM" id="SignalP"/>
    </source>
</evidence>
<reference evidence="5" key="1">
    <citation type="submission" date="2021-01" db="EMBL/GenBank/DDBJ databases">
        <title>Microvirga sp.</title>
        <authorList>
            <person name="Kim M.K."/>
        </authorList>
    </citation>
    <scope>NUCLEOTIDE SEQUENCE</scope>
    <source>
        <strain evidence="5">5420S-16</strain>
    </source>
</reference>